<dbReference type="SUPFAM" id="SSF47090">
    <property type="entry name" value="PGBD-like"/>
    <property type="match status" value="4"/>
</dbReference>
<organism evidence="2 3">
    <name type="scientific">Bittarella massiliensis</name>
    <name type="common">ex Durand et al. 2017</name>
    <dbReference type="NCBI Taxonomy" id="1720313"/>
    <lineage>
        <taxon>Bacteria</taxon>
        <taxon>Bacillati</taxon>
        <taxon>Bacillota</taxon>
        <taxon>Clostridia</taxon>
        <taxon>Eubacteriales</taxon>
        <taxon>Oscillospiraceae</taxon>
        <taxon>Bittarella (ex Durand et al. 2017)</taxon>
    </lineage>
</organism>
<evidence type="ECO:0000313" key="2">
    <source>
        <dbReference type="EMBL" id="SHG65950.1"/>
    </source>
</evidence>
<dbReference type="InterPro" id="IPR036366">
    <property type="entry name" value="PGBDSf"/>
</dbReference>
<dbReference type="GO" id="GO:0016787">
    <property type="term" value="F:hydrolase activity"/>
    <property type="evidence" value="ECO:0007669"/>
    <property type="project" value="UniProtKB-KW"/>
</dbReference>
<evidence type="ECO:0000259" key="1">
    <source>
        <dbReference type="Pfam" id="PF01471"/>
    </source>
</evidence>
<dbReference type="EMBL" id="FQVY01000007">
    <property type="protein sequence ID" value="SHG65950.1"/>
    <property type="molecule type" value="Genomic_DNA"/>
</dbReference>
<reference evidence="3" key="1">
    <citation type="submission" date="2016-11" db="EMBL/GenBank/DDBJ databases">
        <authorList>
            <person name="Jaros S."/>
            <person name="Januszkiewicz K."/>
            <person name="Wedrychowicz H."/>
        </authorList>
    </citation>
    <scope>NUCLEOTIDE SEQUENCE [LARGE SCALE GENOMIC DNA]</scope>
    <source>
        <strain evidence="3">DSM 4029</strain>
    </source>
</reference>
<protein>
    <submittedName>
        <fullName evidence="2">Peptidoglycan-binding (PGRP) domain of peptidoglycan hydrolases-containing protein</fullName>
    </submittedName>
</protein>
<proteinExistence type="predicted"/>
<dbReference type="RefSeq" id="WP_044992985.1">
    <property type="nucleotide sequence ID" value="NZ_FQVY01000007.1"/>
</dbReference>
<feature type="domain" description="Peptidoglycan binding-like" evidence="1">
    <location>
        <begin position="335"/>
        <end position="395"/>
    </location>
</feature>
<dbReference type="Pfam" id="PF01471">
    <property type="entry name" value="PG_binding_1"/>
    <property type="match status" value="4"/>
</dbReference>
<dbReference type="InterPro" id="IPR036365">
    <property type="entry name" value="PGBD-like_sf"/>
</dbReference>
<keyword evidence="2" id="KW-0378">Hydrolase</keyword>
<dbReference type="AlphaFoldDB" id="A0AAQ1MFT7"/>
<sequence>MATGQLSFSVSTAQQALPVEAVQVVITKVSEGQVVYDQTLITDEDGNTPAIDLEAPDKALSLDPGYEGFPYEVYDVQFRKERYVPAEVRDIQIFADTLAVQVIEMIPDATDNYTGPRQVSTVPQHHLTCECPCFSTAPAEKNVENRILQVPVIPTNITVHLGRPNNSSAENLTVPFKYYIKNVASSEIYPTWPENALRANIYCQISLALNRVYTEWYRSKGYNFQITNSTQYDQYFVKNRNIFDNISKIVDEIFNVYIRKNNREEPFYAEYCDGRQVTNCPGLKQWGTVNLANQGYSPIQILRYYYGSGVALYESNNIRDIPQSYPGTPLRVGSTGTNVAIIQNQLNRIRRNFPSIPLINPVDGVFGPSTEAAVKAFQKSFKLTQDGIVGKGTWYEISYIYVAVKKLAELGSEGEDVDVPDTPPASVLKEGDTGVGVQAVQYMLRVASQFFAEIPNVDMDGIFGPITKNAVKSFQSYFGLIPDGIVGNATWQQMIDIYKQVEPDVPNGGCGCKPYPGTPLRQGSTGTSVSDLQFYLNAIGVVNTLIPQLAVDGIFGSGTTQAVRVFQQLFGLSVDGIVGPATWAEVCNQFCNLPVKPPCPPYPGGVYRRGSTGNAVRNIQFMLNVIALNYPQVGRVTVDGIFGAATEASVRTFQQLFGLTVDGTVGQATWTRMCQVYATV</sequence>
<feature type="domain" description="Peptidoglycan binding-like" evidence="1">
    <location>
        <begin position="526"/>
        <end position="584"/>
    </location>
</feature>
<evidence type="ECO:0000313" key="3">
    <source>
        <dbReference type="Proteomes" id="UP000184089"/>
    </source>
</evidence>
<dbReference type="Gene3D" id="1.10.101.10">
    <property type="entry name" value="PGBD-like superfamily/PGBD"/>
    <property type="match status" value="4"/>
</dbReference>
<dbReference type="Proteomes" id="UP000184089">
    <property type="component" value="Unassembled WGS sequence"/>
</dbReference>
<feature type="domain" description="Peptidoglycan binding-like" evidence="1">
    <location>
        <begin position="612"/>
        <end position="673"/>
    </location>
</feature>
<dbReference type="InterPro" id="IPR002477">
    <property type="entry name" value="Peptidoglycan-bd-like"/>
</dbReference>
<feature type="domain" description="Peptidoglycan binding-like" evidence="1">
    <location>
        <begin position="434"/>
        <end position="494"/>
    </location>
</feature>
<accession>A0AAQ1MFT7</accession>
<comment type="caution">
    <text evidence="2">The sequence shown here is derived from an EMBL/GenBank/DDBJ whole genome shotgun (WGS) entry which is preliminary data.</text>
</comment>
<name>A0AAQ1MFT7_9FIRM</name>
<gene>
    <name evidence="2" type="ORF">SAMN05444424_2923</name>
</gene>